<dbReference type="Proteomes" id="UP000243430">
    <property type="component" value="Segment"/>
</dbReference>
<name>F6GQ95_9VIRU</name>
<reference evidence="1 2" key="2">
    <citation type="journal article" date="2011" name="Arch. Virol.">
        <title>Partial genome characterization of acipenserid herpesvirus 2: taxonomical proposal for the demarcation of three subfamilies in Alloherpesviridae.</title>
        <authorList>
            <person name="Doszpoly A."/>
            <person name="Somogyi V."/>
            <person name="Lapatra S.E."/>
            <person name="Benko M."/>
        </authorList>
    </citation>
    <scope>NUCLEOTIDE SEQUENCE [LARGE SCALE GENOMIC DNA]</scope>
    <source>
        <strain evidence="2">SRWSHV (Snake River White Sturgeon Herpesvirus)</strain>
    </source>
</reference>
<dbReference type="GeneID" id="40524640"/>
<accession>F6GQ95</accession>
<proteinExistence type="predicted"/>
<reference evidence="1 2" key="1">
    <citation type="journal article" date="2008" name="Arch. Virol.">
        <title>Molecular confirmation of a new herpesvirus from catfish (Ameiurus melas) by testing the performance of a novel PCR method, designed to target the DNA polymerase gene of alloherpesviruses.</title>
        <authorList>
            <person name="Doszpoly A."/>
            <person name="Kovacs E.R."/>
            <person name="Bovo G."/>
            <person name="LaPatra S.E."/>
            <person name="Harrach B."/>
            <person name="Benko M."/>
        </authorList>
    </citation>
    <scope>NUCLEOTIDE SEQUENCE [LARGE SCALE GENOMIC DNA]</scope>
    <source>
        <strain evidence="2">SRWSHV (Snake River White Sturgeon Herpesvirus)</strain>
    </source>
</reference>
<evidence type="ECO:0000313" key="2">
    <source>
        <dbReference type="Proteomes" id="UP000243430"/>
    </source>
</evidence>
<dbReference type="RefSeq" id="YP_009664597.1">
    <property type="nucleotide sequence ID" value="NC_043042.1"/>
</dbReference>
<dbReference type="KEGG" id="vg:40524640"/>
<dbReference type="EMBL" id="FJ815289">
    <property type="protein sequence ID" value="AEF97715.1"/>
    <property type="molecule type" value="Genomic_DNA"/>
</dbReference>
<protein>
    <submittedName>
        <fullName evidence="1">ORF55</fullName>
    </submittedName>
</protein>
<sequence length="397" mass="44825">MTTPSLSCSFCVHDSSLTYSHTQSKDYQVYETDIEIPKSFCTGGLLMVEKLQVDIYETTYGVRNQGVFTLTKSSDEACHVISPGVKVKKPLPSVAEQTFPYSENTGKLNWGGGILGCEHAYDVCAFTNIKKTVGACISKMDTLNCILKDVDKNITKLKTSIDTSDNQSTLKCFGCVTMGEARYMKLGDTNVLRFPMHTPGFQCKFKGDNNSLIIEVNHTQKESVFKYIGAFLRGFSTNALSPIKKIALESQKKFIDNLLYNEPKLFKVIEKTSFPIMVQFPGTGCYETIVPLQLIDYLIEYQYFIQFLANTLINTDETPSLKMKVFLSCKPIVTGKILEFSSNIKLTVRQFPHRSPDKLLEYLKAHKNFPDTIIEKKEQMGLLSFENIVRLCTIFDE</sequence>
<organism evidence="1 2">
    <name type="scientific">white sturgeon herpesvirus 2</name>
    <dbReference type="NCBI Taxonomy" id="320884"/>
    <lineage>
        <taxon>Viruses</taxon>
        <taxon>Duplodnaviria</taxon>
        <taxon>Heunggongvirae</taxon>
        <taxon>Peploviricota</taxon>
        <taxon>Herviviricetes</taxon>
        <taxon>Herpesvirales</taxon>
        <taxon>Alloherpesviridae</taxon>
        <taxon>Ictavirus</taxon>
        <taxon>Ictavirus acipenseridallo2</taxon>
    </lineage>
</organism>
<keyword evidence="2" id="KW-1185">Reference proteome</keyword>
<reference evidence="1 2" key="3">
    <citation type="journal article" date="2011" name="Intervirology">
        <title>Comparative analysis of a conserved gene block from the genome of the members of the genus ictalurivirus.</title>
        <authorList>
            <person name="Doszpoly A."/>
            <person name="Benko M."/>
            <person name="Bovo G."/>
            <person name="Lapatra S.E."/>
            <person name="Harrach B."/>
        </authorList>
    </citation>
    <scope>NUCLEOTIDE SEQUENCE [LARGE SCALE GENOMIC DNA]</scope>
    <source>
        <strain evidence="2">SRWSHV (Snake River White Sturgeon Herpesvirus)</strain>
    </source>
</reference>
<evidence type="ECO:0000313" key="1">
    <source>
        <dbReference type="EMBL" id="AEF97715.1"/>
    </source>
</evidence>